<evidence type="ECO:0000256" key="6">
    <source>
        <dbReference type="ARBA" id="ARBA00023180"/>
    </source>
</evidence>
<comment type="subcellular location">
    <subcellularLocation>
        <location evidence="1">Membrane</location>
        <topology evidence="1">Multi-pass membrane protein</topology>
    </subcellularLocation>
</comment>
<feature type="transmembrane region" description="Helical" evidence="8">
    <location>
        <begin position="82"/>
        <end position="101"/>
    </location>
</feature>
<feature type="compositionally biased region" description="Low complexity" evidence="7">
    <location>
        <begin position="609"/>
        <end position="629"/>
    </location>
</feature>
<evidence type="ECO:0000313" key="10">
    <source>
        <dbReference type="Proteomes" id="UP001283361"/>
    </source>
</evidence>
<dbReference type="GO" id="GO:0005789">
    <property type="term" value="C:endoplasmic reticulum membrane"/>
    <property type="evidence" value="ECO:0007669"/>
    <property type="project" value="InterPro"/>
</dbReference>
<dbReference type="Proteomes" id="UP001283361">
    <property type="component" value="Unassembled WGS sequence"/>
</dbReference>
<feature type="transmembrane region" description="Helical" evidence="8">
    <location>
        <begin position="272"/>
        <end position="296"/>
    </location>
</feature>
<feature type="region of interest" description="Disordered" evidence="7">
    <location>
        <begin position="606"/>
        <end position="649"/>
    </location>
</feature>
<feature type="compositionally biased region" description="Polar residues" evidence="7">
    <location>
        <begin position="558"/>
        <end position="587"/>
    </location>
</feature>
<reference evidence="9" key="1">
    <citation type="journal article" date="2023" name="G3 (Bethesda)">
        <title>A reference genome for the long-term kleptoplast-retaining sea slug Elysia crispata morphotype clarki.</title>
        <authorList>
            <person name="Eastman K.E."/>
            <person name="Pendleton A.L."/>
            <person name="Shaikh M.A."/>
            <person name="Suttiyut T."/>
            <person name="Ogas R."/>
            <person name="Tomko P."/>
            <person name="Gavelis G."/>
            <person name="Widhalm J.R."/>
            <person name="Wisecaver J.H."/>
        </authorList>
    </citation>
    <scope>NUCLEOTIDE SEQUENCE</scope>
    <source>
        <strain evidence="9">ECLA1</strain>
    </source>
</reference>
<evidence type="ECO:0000256" key="1">
    <source>
        <dbReference type="ARBA" id="ARBA00004141"/>
    </source>
</evidence>
<keyword evidence="4 8" id="KW-1133">Transmembrane helix</keyword>
<feature type="transmembrane region" description="Helical" evidence="8">
    <location>
        <begin position="233"/>
        <end position="252"/>
    </location>
</feature>
<evidence type="ECO:0000256" key="7">
    <source>
        <dbReference type="SAM" id="MobiDB-lite"/>
    </source>
</evidence>
<sequence>MVQDTAPKLPVPLERSKTKMAAWFKEFRNEHGFTSYPDNETPVTVDIALLAVTYFCVLLSVATLIATLGIRGREKWSAALRAGYAVAVGSIILVCLVGHGWQQGDVHITSPYVYRSNLPFKGSVGLRVGLHGTNVTLEGYYKGASGKGYVYYVEEMPWADFGHQTERYDHFLHRGLPEPVLKVMEYISIDDGGLRWGRSFQTAGHFANVLLWTALAFWLVTNLLLFSVVVYGAYMFFFTGLTMVLACISYHACQLEQPLVISFGDVDLRVSYGWSFWLTLATGCVTLVLGLTLIVFDHFAHEGVADFFQLEKLDEDEYFECDDRKLSQPNAAASMSCILDRRGSVVPPPSNERRDSIFLEPSRRPSRYNEILLKSLGLAPAPAQIFAASRAGMTSSTSSLNKVEKMTVDFDVSADNVKTNPLYGVETKKHSPSGSFGKEEDSCCEEMEFVCHTNKVCSSTTKPSLANLREHRDNHANEIISASASPCSRVMEQQLSTTDPGLVSTLDMFQGDAAENHRKSTASENPQQRSQNDGTMPAGVRSHHSSGKSEPMPCDPEGSSTVFPYTPTKMSASNLPSTHRPLTSPNDVTHKQKHSPAEIVIEILSRQNSAASSSSEETSASSSADSGRGASDEKAWESGSGGGSDSCKDEITRRFSTIIGSGLGKEVVVNIETNNL</sequence>
<feature type="compositionally biased region" description="Polar residues" evidence="7">
    <location>
        <begin position="522"/>
        <end position="534"/>
    </location>
</feature>
<dbReference type="GO" id="GO:0015031">
    <property type="term" value="P:protein transport"/>
    <property type="evidence" value="ECO:0007669"/>
    <property type="project" value="InterPro"/>
</dbReference>
<accession>A0AAE0Z9W8</accession>
<feature type="region of interest" description="Disordered" evidence="7">
    <location>
        <begin position="515"/>
        <end position="593"/>
    </location>
</feature>
<dbReference type="PANTHER" id="PTHR31158">
    <property type="entry name" value="DUAL OXIDASE 2"/>
    <property type="match status" value="1"/>
</dbReference>
<dbReference type="Pfam" id="PF10204">
    <property type="entry name" value="DuoxA"/>
    <property type="match status" value="1"/>
</dbReference>
<evidence type="ECO:0000256" key="2">
    <source>
        <dbReference type="ARBA" id="ARBA00009816"/>
    </source>
</evidence>
<comment type="caution">
    <text evidence="9">The sequence shown here is derived from an EMBL/GenBank/DDBJ whole genome shotgun (WGS) entry which is preliminary data.</text>
</comment>
<dbReference type="InterPro" id="IPR018469">
    <property type="entry name" value="Dual_oxidase_maturation_fac"/>
</dbReference>
<comment type="similarity">
    <text evidence="2">Belongs to the DUOXA family.</text>
</comment>
<evidence type="ECO:0008006" key="11">
    <source>
        <dbReference type="Google" id="ProtNLM"/>
    </source>
</evidence>
<dbReference type="EMBL" id="JAWDGP010004303">
    <property type="protein sequence ID" value="KAK3765423.1"/>
    <property type="molecule type" value="Genomic_DNA"/>
</dbReference>
<dbReference type="AlphaFoldDB" id="A0AAE0Z9W8"/>
<organism evidence="9 10">
    <name type="scientific">Elysia crispata</name>
    <name type="common">lettuce slug</name>
    <dbReference type="NCBI Taxonomy" id="231223"/>
    <lineage>
        <taxon>Eukaryota</taxon>
        <taxon>Metazoa</taxon>
        <taxon>Spiralia</taxon>
        <taxon>Lophotrochozoa</taxon>
        <taxon>Mollusca</taxon>
        <taxon>Gastropoda</taxon>
        <taxon>Heterobranchia</taxon>
        <taxon>Euthyneura</taxon>
        <taxon>Panpulmonata</taxon>
        <taxon>Sacoglossa</taxon>
        <taxon>Placobranchoidea</taxon>
        <taxon>Plakobranchidae</taxon>
        <taxon>Elysia</taxon>
    </lineage>
</organism>
<keyword evidence="5 8" id="KW-0472">Membrane</keyword>
<keyword evidence="3 8" id="KW-0812">Transmembrane</keyword>
<keyword evidence="10" id="KW-1185">Reference proteome</keyword>
<evidence type="ECO:0000256" key="5">
    <source>
        <dbReference type="ARBA" id="ARBA00023136"/>
    </source>
</evidence>
<feature type="transmembrane region" description="Helical" evidence="8">
    <location>
        <begin position="206"/>
        <end position="226"/>
    </location>
</feature>
<evidence type="ECO:0000256" key="8">
    <source>
        <dbReference type="SAM" id="Phobius"/>
    </source>
</evidence>
<keyword evidence="6" id="KW-0325">Glycoprotein</keyword>
<gene>
    <name evidence="9" type="ORF">RRG08_066971</name>
</gene>
<protein>
    <recommendedName>
        <fullName evidence="11">Dual oxidase maturation factor 1</fullName>
    </recommendedName>
</protein>
<feature type="transmembrane region" description="Helical" evidence="8">
    <location>
        <begin position="47"/>
        <end position="70"/>
    </location>
</feature>
<evidence type="ECO:0000313" key="9">
    <source>
        <dbReference type="EMBL" id="KAK3765423.1"/>
    </source>
</evidence>
<dbReference type="PANTHER" id="PTHR31158:SF1">
    <property type="entry name" value="DOXA1 FACTOR-RELATED"/>
    <property type="match status" value="1"/>
</dbReference>
<evidence type="ECO:0000256" key="4">
    <source>
        <dbReference type="ARBA" id="ARBA00022989"/>
    </source>
</evidence>
<evidence type="ECO:0000256" key="3">
    <source>
        <dbReference type="ARBA" id="ARBA00022692"/>
    </source>
</evidence>
<name>A0AAE0Z9W8_9GAST</name>
<proteinExistence type="inferred from homology"/>